<name>A0ABS9KGD0_9BACT</name>
<evidence type="ECO:0000256" key="4">
    <source>
        <dbReference type="SAM" id="SignalP"/>
    </source>
</evidence>
<comment type="cofactor">
    <cofactor evidence="1">
        <name>pyridoxal 5'-phosphate</name>
        <dbReference type="ChEBI" id="CHEBI:597326"/>
    </cofactor>
</comment>
<evidence type="ECO:0000256" key="2">
    <source>
        <dbReference type="ARBA" id="ARBA00022898"/>
    </source>
</evidence>
<proteinExistence type="inferred from homology"/>
<dbReference type="PANTHER" id="PTHR32328">
    <property type="entry name" value="L-SERYL-TRNA(SEC) SELENIUM TRANSFERASE"/>
    <property type="match status" value="1"/>
</dbReference>
<gene>
    <name evidence="5" type="ORF">L6773_15100</name>
</gene>
<dbReference type="PANTHER" id="PTHR32328:SF0">
    <property type="entry name" value="L-SERYL-TRNA(SEC) SELENIUM TRANSFERASE"/>
    <property type="match status" value="1"/>
</dbReference>
<keyword evidence="6" id="KW-1185">Reference proteome</keyword>
<dbReference type="InterPro" id="IPR018319">
    <property type="entry name" value="SelA-like"/>
</dbReference>
<dbReference type="RefSeq" id="WP_237855264.1">
    <property type="nucleotide sequence ID" value="NZ_JAKLWS010000022.1"/>
</dbReference>
<evidence type="ECO:0000313" key="6">
    <source>
        <dbReference type="Proteomes" id="UP001165366"/>
    </source>
</evidence>
<keyword evidence="2" id="KW-0663">Pyridoxal phosphate</keyword>
<dbReference type="EMBL" id="JAKLWS010000022">
    <property type="protein sequence ID" value="MCG2589907.1"/>
    <property type="molecule type" value="Genomic_DNA"/>
</dbReference>
<dbReference type="Pfam" id="PF03841">
    <property type="entry name" value="SelA"/>
    <property type="match status" value="1"/>
</dbReference>
<reference evidence="5" key="2">
    <citation type="submission" date="2024-05" db="EMBL/GenBank/DDBJ databases">
        <title>Rhodohalobacter halophilus gen. nov., sp. nov., a moderately halophilic member of the family Balneolaceae.</title>
        <authorList>
            <person name="Xia J."/>
        </authorList>
    </citation>
    <scope>NUCLEOTIDE SEQUENCE</scope>
    <source>
        <strain evidence="5">WB101</strain>
    </source>
</reference>
<reference evidence="5" key="1">
    <citation type="submission" date="2022-01" db="EMBL/GenBank/DDBJ databases">
        <authorList>
            <person name="Wang Y."/>
        </authorList>
    </citation>
    <scope>NUCLEOTIDE SEQUENCE</scope>
    <source>
        <strain evidence="5">WB101</strain>
    </source>
</reference>
<dbReference type="Gene3D" id="3.40.640.10">
    <property type="entry name" value="Type I PLP-dependent aspartate aminotransferase-like (Major domain)"/>
    <property type="match status" value="1"/>
</dbReference>
<feature type="signal peptide" evidence="4">
    <location>
        <begin position="1"/>
        <end position="26"/>
    </location>
</feature>
<protein>
    <submittedName>
        <fullName evidence="5">Aminotransferase class V-fold PLP-dependent enzyme</fullName>
    </submittedName>
</protein>
<keyword evidence="4" id="KW-0732">Signal</keyword>
<accession>A0ABS9KGD0</accession>
<dbReference type="InterPro" id="IPR015421">
    <property type="entry name" value="PyrdxlP-dep_Trfase_major"/>
</dbReference>
<comment type="caution">
    <text evidence="5">The sequence shown here is derived from an EMBL/GenBank/DDBJ whole genome shotgun (WGS) entry which is preliminary data.</text>
</comment>
<organism evidence="5 6">
    <name type="scientific">Rhodohalobacter sulfatireducens</name>
    <dbReference type="NCBI Taxonomy" id="2911366"/>
    <lineage>
        <taxon>Bacteria</taxon>
        <taxon>Pseudomonadati</taxon>
        <taxon>Balneolota</taxon>
        <taxon>Balneolia</taxon>
        <taxon>Balneolales</taxon>
        <taxon>Balneolaceae</taxon>
        <taxon>Rhodohalobacter</taxon>
    </lineage>
</organism>
<comment type="similarity">
    <text evidence="3">Belongs to the SelA family.</text>
</comment>
<sequence length="408" mass="44860">MISRRKMLKALAGIPILGTLATTAQFSPPDTLNSKAVPNLFDELGIEPIINARGTMTYLSGSLMLPEVVQAIQSTSHDFANMYEVQDKVGERIAELLNAEAAMVTSGAAGALTLGTAACITGDDPEKIEMLPNLPGPQKEVIIPKEHRYVFDHAVRCAGVKLVEVDGPEEMEEAINENTVMALYFNGAASWFGLEEYSIPHEQFVAIGKKHGVPTFNDAAADVTPVENLFKYQEMGFDLVTFSGGKMLRGPQSAGILLGRKDLIEAAKLNFNPHESPIGRSMKVNKEEIFAMLVALESYLEKDHEKEWQEWIDRTVEITRIVERVPTVEGETHIHDGPANHFPGLKVRWDQTRVKISPTELAEQLRTGSPRIEVGGNDEELNIAVVTLKPEQVSVVGERIREVLQGAV</sequence>
<evidence type="ECO:0000256" key="3">
    <source>
        <dbReference type="ARBA" id="ARBA00044507"/>
    </source>
</evidence>
<dbReference type="SUPFAM" id="SSF53383">
    <property type="entry name" value="PLP-dependent transferases"/>
    <property type="match status" value="1"/>
</dbReference>
<feature type="chain" id="PRO_5046195064" evidence="4">
    <location>
        <begin position="27"/>
        <end position="408"/>
    </location>
</feature>
<keyword evidence="5" id="KW-0032">Aminotransferase</keyword>
<keyword evidence="5" id="KW-0808">Transferase</keyword>
<dbReference type="Proteomes" id="UP001165366">
    <property type="component" value="Unassembled WGS sequence"/>
</dbReference>
<evidence type="ECO:0000256" key="1">
    <source>
        <dbReference type="ARBA" id="ARBA00001933"/>
    </source>
</evidence>
<evidence type="ECO:0000313" key="5">
    <source>
        <dbReference type="EMBL" id="MCG2589907.1"/>
    </source>
</evidence>
<dbReference type="GO" id="GO:0008483">
    <property type="term" value="F:transaminase activity"/>
    <property type="evidence" value="ECO:0007669"/>
    <property type="project" value="UniProtKB-KW"/>
</dbReference>
<dbReference type="InterPro" id="IPR015424">
    <property type="entry name" value="PyrdxlP-dep_Trfase"/>
</dbReference>